<organism evidence="9 10">
    <name type="scientific">Actinomyces ruminicola</name>
    <dbReference type="NCBI Taxonomy" id="332524"/>
    <lineage>
        <taxon>Bacteria</taxon>
        <taxon>Bacillati</taxon>
        <taxon>Actinomycetota</taxon>
        <taxon>Actinomycetes</taxon>
        <taxon>Actinomycetales</taxon>
        <taxon>Actinomycetaceae</taxon>
        <taxon>Actinomyces</taxon>
    </lineage>
</organism>
<evidence type="ECO:0000256" key="1">
    <source>
        <dbReference type="ARBA" id="ARBA00004141"/>
    </source>
</evidence>
<dbReference type="InterPro" id="IPR050925">
    <property type="entry name" value="Rhomboid_protease_S54"/>
</dbReference>
<feature type="transmembrane region" description="Helical" evidence="7">
    <location>
        <begin position="208"/>
        <end position="225"/>
    </location>
</feature>
<dbReference type="AlphaFoldDB" id="A0A1G9Z251"/>
<dbReference type="GO" id="GO:0004252">
    <property type="term" value="F:serine-type endopeptidase activity"/>
    <property type="evidence" value="ECO:0007669"/>
    <property type="project" value="InterPro"/>
</dbReference>
<dbReference type="RefSeq" id="WP_092612295.1">
    <property type="nucleotide sequence ID" value="NZ_FNHU01000015.1"/>
</dbReference>
<feature type="domain" description="Peptidase S54 rhomboid" evidence="8">
    <location>
        <begin position="109"/>
        <end position="245"/>
    </location>
</feature>
<dbReference type="InterPro" id="IPR035952">
    <property type="entry name" value="Rhomboid-like_sf"/>
</dbReference>
<dbReference type="GO" id="GO:0006508">
    <property type="term" value="P:proteolysis"/>
    <property type="evidence" value="ECO:0007669"/>
    <property type="project" value="UniProtKB-KW"/>
</dbReference>
<feature type="transmembrane region" description="Helical" evidence="7">
    <location>
        <begin position="175"/>
        <end position="196"/>
    </location>
</feature>
<dbReference type="EMBL" id="FNHU01000015">
    <property type="protein sequence ID" value="SDN15558.1"/>
    <property type="molecule type" value="Genomic_DNA"/>
</dbReference>
<dbReference type="Gene3D" id="1.20.1540.10">
    <property type="entry name" value="Rhomboid-like"/>
    <property type="match status" value="1"/>
</dbReference>
<feature type="transmembrane region" description="Helical" evidence="7">
    <location>
        <begin position="112"/>
        <end position="138"/>
    </location>
</feature>
<dbReference type="Proteomes" id="UP000199671">
    <property type="component" value="Unassembled WGS sequence"/>
</dbReference>
<dbReference type="PANTHER" id="PTHR43731">
    <property type="entry name" value="RHOMBOID PROTEASE"/>
    <property type="match status" value="1"/>
</dbReference>
<keyword evidence="6 7" id="KW-0472">Membrane</keyword>
<feature type="transmembrane region" description="Helical" evidence="7">
    <location>
        <begin position="78"/>
        <end position="100"/>
    </location>
</feature>
<feature type="transmembrane region" description="Helical" evidence="7">
    <location>
        <begin position="254"/>
        <end position="277"/>
    </location>
</feature>
<dbReference type="PANTHER" id="PTHR43731:SF14">
    <property type="entry name" value="PRESENILIN-ASSOCIATED RHOMBOID-LIKE PROTEIN, MITOCHONDRIAL"/>
    <property type="match status" value="1"/>
</dbReference>
<dbReference type="SUPFAM" id="SSF144091">
    <property type="entry name" value="Rhomboid-like"/>
    <property type="match status" value="1"/>
</dbReference>
<comment type="subcellular location">
    <subcellularLocation>
        <location evidence="1">Membrane</location>
        <topology evidence="1">Multi-pass membrane protein</topology>
    </subcellularLocation>
</comment>
<dbReference type="Pfam" id="PF01694">
    <property type="entry name" value="Rhomboid"/>
    <property type="match status" value="1"/>
</dbReference>
<evidence type="ECO:0000256" key="2">
    <source>
        <dbReference type="ARBA" id="ARBA00009045"/>
    </source>
</evidence>
<comment type="similarity">
    <text evidence="2">Belongs to the peptidase S54 family.</text>
</comment>
<dbReference type="InterPro" id="IPR022764">
    <property type="entry name" value="Peptidase_S54_rhomboid_dom"/>
</dbReference>
<dbReference type="OrthoDB" id="9807874at2"/>
<feature type="transmembrane region" description="Helical" evidence="7">
    <location>
        <begin position="150"/>
        <end position="169"/>
    </location>
</feature>
<keyword evidence="9" id="KW-0645">Protease</keyword>
<gene>
    <name evidence="9" type="ORF">SAMN04487766_11562</name>
</gene>
<name>A0A1G9Z251_9ACTO</name>
<feature type="transmembrane region" description="Helical" evidence="7">
    <location>
        <begin position="231"/>
        <end position="247"/>
    </location>
</feature>
<evidence type="ECO:0000313" key="9">
    <source>
        <dbReference type="EMBL" id="SDN15558.1"/>
    </source>
</evidence>
<dbReference type="CDD" id="cd19756">
    <property type="entry name" value="Bbox2"/>
    <property type="match status" value="1"/>
</dbReference>
<reference evidence="9 10" key="1">
    <citation type="submission" date="2016-10" db="EMBL/GenBank/DDBJ databases">
        <authorList>
            <person name="de Groot N.N."/>
        </authorList>
    </citation>
    <scope>NUCLEOTIDE SEQUENCE [LARGE SCALE GENOMIC DNA]</scope>
    <source>
        <strain evidence="9 10">KPR-7B</strain>
    </source>
</reference>
<accession>A0A1G9Z251</accession>
<sequence length="278" mass="29411">MTQPDPRVGTAPVCPRHPDRVAYVRCQRCGRPTCPECQVPSAVGIHCVDCARSASSRRRGVRTALGGNVVADALVTKLLVGTCVVVYAAQMVYPALAGWFDFVPALAAGQPWRFLSTALLHASLLHLALNMWALWVLGNSLEPLLGRWRFTALTVLSALGGSTAIYWLAAPTSPSWITGTVGASGAIFGLFAAVFVIQRRFGRDTSTIVGLLVINLVISVVGANISWQGHLGGFITGLLVSAIYAWAPRERRTAVGVWGTVGVAVALVALAVARTALI</sequence>
<protein>
    <submittedName>
        <fullName evidence="9">Membrane associated serine protease, rhomboid family</fullName>
    </submittedName>
</protein>
<dbReference type="GO" id="GO:0016020">
    <property type="term" value="C:membrane"/>
    <property type="evidence" value="ECO:0007669"/>
    <property type="project" value="UniProtKB-SubCell"/>
</dbReference>
<evidence type="ECO:0000259" key="8">
    <source>
        <dbReference type="Pfam" id="PF01694"/>
    </source>
</evidence>
<evidence type="ECO:0000256" key="6">
    <source>
        <dbReference type="ARBA" id="ARBA00023136"/>
    </source>
</evidence>
<evidence type="ECO:0000256" key="5">
    <source>
        <dbReference type="ARBA" id="ARBA00022989"/>
    </source>
</evidence>
<proteinExistence type="inferred from homology"/>
<keyword evidence="5 7" id="KW-1133">Transmembrane helix</keyword>
<evidence type="ECO:0000256" key="4">
    <source>
        <dbReference type="ARBA" id="ARBA00022801"/>
    </source>
</evidence>
<keyword evidence="3 7" id="KW-0812">Transmembrane</keyword>
<evidence type="ECO:0000256" key="7">
    <source>
        <dbReference type="SAM" id="Phobius"/>
    </source>
</evidence>
<keyword evidence="4" id="KW-0378">Hydrolase</keyword>
<evidence type="ECO:0000256" key="3">
    <source>
        <dbReference type="ARBA" id="ARBA00022692"/>
    </source>
</evidence>
<evidence type="ECO:0000313" key="10">
    <source>
        <dbReference type="Proteomes" id="UP000199671"/>
    </source>
</evidence>